<feature type="domain" description="UspA" evidence="2">
    <location>
        <begin position="10"/>
        <end position="139"/>
    </location>
</feature>
<evidence type="ECO:0000256" key="1">
    <source>
        <dbReference type="ARBA" id="ARBA00008791"/>
    </source>
</evidence>
<comment type="caution">
    <text evidence="3">The sequence shown here is derived from an EMBL/GenBank/DDBJ whole genome shotgun (WGS) entry which is preliminary data.</text>
</comment>
<evidence type="ECO:0000313" key="4">
    <source>
        <dbReference type="Proteomes" id="UP000216063"/>
    </source>
</evidence>
<name>A0A255DC19_9MYCO</name>
<dbReference type="PANTHER" id="PTHR46268">
    <property type="entry name" value="STRESS RESPONSE PROTEIN NHAX"/>
    <property type="match status" value="1"/>
</dbReference>
<dbReference type="OrthoDB" id="3174546at2"/>
<dbReference type="AlphaFoldDB" id="A0A255DC19"/>
<dbReference type="EMBL" id="NOZR01000042">
    <property type="protein sequence ID" value="OYN74472.1"/>
    <property type="molecule type" value="Genomic_DNA"/>
</dbReference>
<keyword evidence="4" id="KW-1185">Reference proteome</keyword>
<dbReference type="RefSeq" id="WP_094484489.1">
    <property type="nucleotide sequence ID" value="NZ_NOZR01000042.1"/>
</dbReference>
<organism evidence="3 4">
    <name type="scientific">Mycolicibacterium sphagni</name>
    <dbReference type="NCBI Taxonomy" id="1786"/>
    <lineage>
        <taxon>Bacteria</taxon>
        <taxon>Bacillati</taxon>
        <taxon>Actinomycetota</taxon>
        <taxon>Actinomycetes</taxon>
        <taxon>Mycobacteriales</taxon>
        <taxon>Mycobacteriaceae</taxon>
        <taxon>Mycolicibacterium</taxon>
    </lineage>
</organism>
<evidence type="ECO:0000313" key="3">
    <source>
        <dbReference type="EMBL" id="OYN74472.1"/>
    </source>
</evidence>
<comment type="similarity">
    <text evidence="1">Belongs to the universal stress protein A family.</text>
</comment>
<reference evidence="3 4" key="1">
    <citation type="submission" date="2017-07" db="EMBL/GenBank/DDBJ databases">
        <title>The new phylogeny of genus Mycobacterium.</title>
        <authorList>
            <person name="Tortoli E."/>
            <person name="Trovato A."/>
            <person name="Cirillo D.M."/>
        </authorList>
    </citation>
    <scope>NUCLEOTIDE SEQUENCE [LARGE SCALE GENOMIC DNA]</scope>
    <source>
        <strain evidence="3 4">ATCC 33027</strain>
    </source>
</reference>
<feature type="domain" description="UspA" evidence="2">
    <location>
        <begin position="153"/>
        <end position="293"/>
    </location>
</feature>
<dbReference type="Pfam" id="PF00582">
    <property type="entry name" value="Usp"/>
    <property type="match status" value="2"/>
</dbReference>
<sequence length="293" mass="31002">MTTAANQTAVVAGIDGSETALGAAQWAAEFATRHALPLTLLHAIPKLDWHFASADPPAEFPRSADGDSALATAETAVRSTHPDLAIRTAAVKGAVATALSDASQSARLVVVGTGAADHRALGGHAIRIAHRTHCSVVVWRQPVARRTGKPLPVIVGIDESDASTRALAEAFDIAGMLHAPLTVVHMWEIGAAVGMGDLGGQGFMDWELLDLLQSRQRQRMDDLVAPFARKYRNAHVTKIFQDISPAKGLTDLSREAQLVVVGSHGRGKLADSILGSVSQNLIHHAECPVFVVR</sequence>
<dbReference type="InterPro" id="IPR006015">
    <property type="entry name" value="Universal_stress_UspA"/>
</dbReference>
<dbReference type="SUPFAM" id="SSF52402">
    <property type="entry name" value="Adenine nucleotide alpha hydrolases-like"/>
    <property type="match status" value="2"/>
</dbReference>
<dbReference type="PRINTS" id="PR01438">
    <property type="entry name" value="UNVRSLSTRESS"/>
</dbReference>
<dbReference type="Proteomes" id="UP000216063">
    <property type="component" value="Unassembled WGS sequence"/>
</dbReference>
<dbReference type="InterPro" id="IPR006016">
    <property type="entry name" value="UspA"/>
</dbReference>
<gene>
    <name evidence="3" type="ORF">CG716_28415</name>
</gene>
<dbReference type="Gene3D" id="3.40.50.620">
    <property type="entry name" value="HUPs"/>
    <property type="match status" value="2"/>
</dbReference>
<protein>
    <submittedName>
        <fullName evidence="3">Universal stress protein UspA</fullName>
    </submittedName>
</protein>
<dbReference type="PANTHER" id="PTHR46268:SF6">
    <property type="entry name" value="UNIVERSAL STRESS PROTEIN UP12"/>
    <property type="match status" value="1"/>
</dbReference>
<evidence type="ECO:0000259" key="2">
    <source>
        <dbReference type="Pfam" id="PF00582"/>
    </source>
</evidence>
<dbReference type="InterPro" id="IPR014729">
    <property type="entry name" value="Rossmann-like_a/b/a_fold"/>
</dbReference>
<accession>A0A255DC19</accession>
<proteinExistence type="inferred from homology"/>